<keyword evidence="2 4" id="KW-0378">Hydrolase</keyword>
<dbReference type="SUPFAM" id="SSF52499">
    <property type="entry name" value="Isochorismatase-like hydrolases"/>
    <property type="match status" value="1"/>
</dbReference>
<keyword evidence="5" id="KW-1185">Reference proteome</keyword>
<reference evidence="5" key="1">
    <citation type="submission" date="2017-11" db="EMBL/GenBank/DDBJ databases">
        <title>Complete Genome Sequence of Kyrpidia sp. Strain EA-1, a thermophilic, hydrogen-oxidizing Bacterium, isolated from the Azores.</title>
        <authorList>
            <person name="Reiner J.E."/>
            <person name="Lapp C.J."/>
            <person name="Bunk B."/>
            <person name="Gescher J."/>
        </authorList>
    </citation>
    <scope>NUCLEOTIDE SEQUENCE [LARGE SCALE GENOMIC DNA]</scope>
    <source>
        <strain evidence="5">EA-1</strain>
    </source>
</reference>
<evidence type="ECO:0000313" key="4">
    <source>
        <dbReference type="EMBL" id="ATY84154.1"/>
    </source>
</evidence>
<dbReference type="EMBL" id="CP024955">
    <property type="protein sequence ID" value="ATY84154.1"/>
    <property type="molecule type" value="Genomic_DNA"/>
</dbReference>
<evidence type="ECO:0000256" key="2">
    <source>
        <dbReference type="ARBA" id="ARBA00022801"/>
    </source>
</evidence>
<evidence type="ECO:0000259" key="3">
    <source>
        <dbReference type="Pfam" id="PF00857"/>
    </source>
</evidence>
<name>A0A2K8N3X6_9BACL</name>
<dbReference type="GO" id="GO:0016787">
    <property type="term" value="F:hydrolase activity"/>
    <property type="evidence" value="ECO:0007669"/>
    <property type="project" value="UniProtKB-KW"/>
</dbReference>
<dbReference type="KEGG" id="kyr:CVV65_03630"/>
<evidence type="ECO:0000313" key="5">
    <source>
        <dbReference type="Proteomes" id="UP000231932"/>
    </source>
</evidence>
<dbReference type="Gene3D" id="3.40.50.850">
    <property type="entry name" value="Isochorismatase-like"/>
    <property type="match status" value="1"/>
</dbReference>
<sequence length="184" mass="20687">MREALLLIDLSKDFIDMDGALTCGAAGQEIIPYVQGLVEEFRREGRPILDIRDDHLKSDYEIRTGLFPPHCLTGTPGRELEDRLAAAVEGYEGYVTWPKKTYDATYETPLLDYLDREGITRLHVAGVCTDICVVSTCLGLYKHRVTKRGDLEIAVHRQGVASFNAQAHEMALNHMEHVLKCEIV</sequence>
<dbReference type="AlphaFoldDB" id="A0A2K8N3X6"/>
<gene>
    <name evidence="4" type="ORF">CVV65_03630</name>
</gene>
<evidence type="ECO:0000256" key="1">
    <source>
        <dbReference type="ARBA" id="ARBA00006336"/>
    </source>
</evidence>
<proteinExistence type="inferred from homology"/>
<dbReference type="RefSeq" id="WP_100666984.1">
    <property type="nucleotide sequence ID" value="NZ_CP024955.1"/>
</dbReference>
<accession>A0A2K8N3X6</accession>
<dbReference type="Proteomes" id="UP000231932">
    <property type="component" value="Chromosome"/>
</dbReference>
<dbReference type="InterPro" id="IPR036380">
    <property type="entry name" value="Isochorismatase-like_sf"/>
</dbReference>
<protein>
    <submittedName>
        <fullName evidence="4">Cysteine hydrolase</fullName>
    </submittedName>
</protein>
<dbReference type="PANTHER" id="PTHR43540">
    <property type="entry name" value="PEROXYUREIDOACRYLATE/UREIDOACRYLATE AMIDOHYDROLASE-RELATED"/>
    <property type="match status" value="1"/>
</dbReference>
<dbReference type="CDD" id="cd00431">
    <property type="entry name" value="cysteine_hydrolases"/>
    <property type="match status" value="1"/>
</dbReference>
<dbReference type="OrthoDB" id="9796485at2"/>
<organism evidence="4 5">
    <name type="scientific">Kyrpidia spormannii</name>
    <dbReference type="NCBI Taxonomy" id="2055160"/>
    <lineage>
        <taxon>Bacteria</taxon>
        <taxon>Bacillati</taxon>
        <taxon>Bacillota</taxon>
        <taxon>Bacilli</taxon>
        <taxon>Bacillales</taxon>
        <taxon>Alicyclobacillaceae</taxon>
        <taxon>Kyrpidia</taxon>
    </lineage>
</organism>
<dbReference type="InterPro" id="IPR050272">
    <property type="entry name" value="Isochorismatase-like_hydrls"/>
</dbReference>
<dbReference type="InterPro" id="IPR000868">
    <property type="entry name" value="Isochorismatase-like_dom"/>
</dbReference>
<comment type="similarity">
    <text evidence="1">Belongs to the isochorismatase family.</text>
</comment>
<dbReference type="PANTHER" id="PTHR43540:SF10">
    <property type="entry name" value="ISOCHORISMATASE"/>
    <property type="match status" value="1"/>
</dbReference>
<dbReference type="Pfam" id="PF00857">
    <property type="entry name" value="Isochorismatase"/>
    <property type="match status" value="1"/>
</dbReference>
<feature type="domain" description="Isochorismatase-like" evidence="3">
    <location>
        <begin position="4"/>
        <end position="177"/>
    </location>
</feature>